<keyword evidence="9 12" id="KW-0518">Myosin</keyword>
<evidence type="ECO:0000256" key="4">
    <source>
        <dbReference type="ARBA" id="ARBA00022490"/>
    </source>
</evidence>
<dbReference type="PANTHER" id="PTHR13140:SF857">
    <property type="entry name" value="MYOSIN-11"/>
    <property type="match status" value="1"/>
</dbReference>
<keyword evidence="5 12" id="KW-0547">Nucleotide-binding</keyword>
<dbReference type="GO" id="GO:0007015">
    <property type="term" value="P:actin filament organization"/>
    <property type="evidence" value="ECO:0007669"/>
    <property type="project" value="TreeGrafter"/>
</dbReference>
<dbReference type="Gene3D" id="1.20.58.530">
    <property type="match status" value="1"/>
</dbReference>
<dbReference type="SUPFAM" id="SSF52540">
    <property type="entry name" value="P-loop containing nucleoside triphosphate hydrolases"/>
    <property type="match status" value="1"/>
</dbReference>
<dbReference type="Gene3D" id="1.10.10.820">
    <property type="match status" value="1"/>
</dbReference>
<dbReference type="GO" id="GO:0016459">
    <property type="term" value="C:myosin complex"/>
    <property type="evidence" value="ECO:0007669"/>
    <property type="project" value="UniProtKB-KW"/>
</dbReference>
<keyword evidence="17" id="KW-1185">Reference proteome</keyword>
<dbReference type="FunFam" id="2.30.30.360:FF:000001">
    <property type="entry name" value="Myosin heavy chain"/>
    <property type="match status" value="1"/>
</dbReference>
<feature type="domain" description="Myosin motor" evidence="15">
    <location>
        <begin position="86"/>
        <end position="773"/>
    </location>
</feature>
<dbReference type="Proteomes" id="UP001318040">
    <property type="component" value="Chromosome 43"/>
</dbReference>
<dbReference type="GO" id="GO:0051015">
    <property type="term" value="F:actin filament binding"/>
    <property type="evidence" value="ECO:0007669"/>
    <property type="project" value="InterPro"/>
</dbReference>
<dbReference type="FunFam" id="3.40.850.10:FF:000101">
    <property type="entry name" value="Slow myosin heavy chain 2"/>
    <property type="match status" value="1"/>
</dbReference>
<evidence type="ECO:0000259" key="16">
    <source>
        <dbReference type="PROSITE" id="PS51844"/>
    </source>
</evidence>
<evidence type="ECO:0000256" key="10">
    <source>
        <dbReference type="ARBA" id="ARBA00023175"/>
    </source>
</evidence>
<dbReference type="Gene3D" id="4.10.270.10">
    <property type="entry name" value="Myosin, subunit A"/>
    <property type="match status" value="1"/>
</dbReference>
<dbReference type="FunFam" id="1.10.10.820:FF:000001">
    <property type="entry name" value="Myosin heavy chain"/>
    <property type="match status" value="1"/>
</dbReference>
<keyword evidence="4" id="KW-0963">Cytoplasm</keyword>
<dbReference type="FunFam" id="1.20.5.370:FF:000009">
    <property type="entry name" value="Myosin heavy chain, isoform G"/>
    <property type="match status" value="1"/>
</dbReference>
<dbReference type="Gene3D" id="1.20.5.340">
    <property type="match status" value="5"/>
</dbReference>
<evidence type="ECO:0000256" key="2">
    <source>
        <dbReference type="ARBA" id="ARBA00008314"/>
    </source>
</evidence>
<dbReference type="PRINTS" id="PR00193">
    <property type="entry name" value="MYOSINHEAVY"/>
</dbReference>
<name>A0AAJ7X9C6_PETMA</name>
<evidence type="ECO:0000256" key="12">
    <source>
        <dbReference type="PROSITE-ProRule" id="PRU00782"/>
    </source>
</evidence>
<evidence type="ECO:0000256" key="7">
    <source>
        <dbReference type="ARBA" id="ARBA00022860"/>
    </source>
</evidence>
<protein>
    <submittedName>
        <fullName evidence="18 19">Myosin-16-like</fullName>
    </submittedName>
</protein>
<dbReference type="FunFam" id="1.20.58.530:FF:000001">
    <property type="entry name" value="Myosin heavy chain"/>
    <property type="match status" value="1"/>
</dbReference>
<dbReference type="Pfam" id="PF00612">
    <property type="entry name" value="IQ"/>
    <property type="match status" value="1"/>
</dbReference>
<proteinExistence type="inferred from homology"/>
<dbReference type="InterPro" id="IPR036961">
    <property type="entry name" value="Kinesin_motor_dom_sf"/>
</dbReference>
<dbReference type="GO" id="GO:0016020">
    <property type="term" value="C:membrane"/>
    <property type="evidence" value="ECO:0007669"/>
    <property type="project" value="TreeGrafter"/>
</dbReference>
<dbReference type="RefSeq" id="XP_032825831.1">
    <property type="nucleotide sequence ID" value="XM_032969940.1"/>
</dbReference>
<comment type="subcellular location">
    <subcellularLocation>
        <location evidence="1">Cytoplasm</location>
        <location evidence="1">Myofibril</location>
    </subcellularLocation>
</comment>
<organism evidence="17 19">
    <name type="scientific">Petromyzon marinus</name>
    <name type="common">Sea lamprey</name>
    <dbReference type="NCBI Taxonomy" id="7757"/>
    <lineage>
        <taxon>Eukaryota</taxon>
        <taxon>Metazoa</taxon>
        <taxon>Chordata</taxon>
        <taxon>Craniata</taxon>
        <taxon>Vertebrata</taxon>
        <taxon>Cyclostomata</taxon>
        <taxon>Hyperoartia</taxon>
        <taxon>Petromyzontiformes</taxon>
        <taxon>Petromyzontidae</taxon>
        <taxon>Petromyzon</taxon>
    </lineage>
</organism>
<dbReference type="Pfam" id="PF02736">
    <property type="entry name" value="Myosin_N"/>
    <property type="match status" value="1"/>
</dbReference>
<dbReference type="PROSITE" id="PS50096">
    <property type="entry name" value="IQ"/>
    <property type="match status" value="1"/>
</dbReference>
<dbReference type="InterPro" id="IPR002928">
    <property type="entry name" value="Myosin_tail"/>
</dbReference>
<feature type="region of interest" description="Disordered" evidence="14">
    <location>
        <begin position="914"/>
        <end position="934"/>
    </location>
</feature>
<dbReference type="PANTHER" id="PTHR13140">
    <property type="entry name" value="MYOSIN"/>
    <property type="match status" value="1"/>
</dbReference>
<dbReference type="InterPro" id="IPR014751">
    <property type="entry name" value="XRCC4-like_C"/>
</dbReference>
<comment type="similarity">
    <text evidence="2 12">Belongs to the TRAFAC class myosin-kinesin ATPase superfamily. Myosin family.</text>
</comment>
<evidence type="ECO:0000256" key="9">
    <source>
        <dbReference type="ARBA" id="ARBA00023123"/>
    </source>
</evidence>
<dbReference type="InterPro" id="IPR027417">
    <property type="entry name" value="P-loop_NTPase"/>
</dbReference>
<evidence type="ECO:0000256" key="5">
    <source>
        <dbReference type="ARBA" id="ARBA00022741"/>
    </source>
</evidence>
<evidence type="ECO:0000256" key="1">
    <source>
        <dbReference type="ARBA" id="ARBA00004657"/>
    </source>
</evidence>
<dbReference type="FunFam" id="1.20.5.370:FF:000008">
    <property type="entry name" value="Myosin heavy chain"/>
    <property type="match status" value="1"/>
</dbReference>
<keyword evidence="6 12" id="KW-0067">ATP-binding</keyword>
<gene>
    <name evidence="18 19" type="primary">LOC116951399</name>
</gene>
<dbReference type="FunFam" id="1.20.5.370:FF:000010">
    <property type="entry name" value="Myosin heavy chain, isoform G"/>
    <property type="match status" value="1"/>
</dbReference>
<dbReference type="SUPFAM" id="SSF90257">
    <property type="entry name" value="Myosin rod fragments"/>
    <property type="match status" value="5"/>
</dbReference>
<dbReference type="InterPro" id="IPR008989">
    <property type="entry name" value="Myosin_S1_N"/>
</dbReference>
<dbReference type="CDD" id="cd01377">
    <property type="entry name" value="MYSc_class_II"/>
    <property type="match status" value="1"/>
</dbReference>
<dbReference type="Pfam" id="PF01576">
    <property type="entry name" value="Myosin_tail_1"/>
    <property type="match status" value="1"/>
</dbReference>
<evidence type="ECO:0000313" key="17">
    <source>
        <dbReference type="Proteomes" id="UP001318040"/>
    </source>
</evidence>
<dbReference type="KEGG" id="pmrn:116951399"/>
<dbReference type="InterPro" id="IPR001609">
    <property type="entry name" value="Myosin_head_motor_dom-like"/>
</dbReference>
<evidence type="ECO:0000256" key="14">
    <source>
        <dbReference type="SAM" id="MobiDB-lite"/>
    </source>
</evidence>
<feature type="coiled-coil region" evidence="13">
    <location>
        <begin position="1747"/>
        <end position="1918"/>
    </location>
</feature>
<feature type="region of interest" description="Actin-binding" evidence="12">
    <location>
        <begin position="652"/>
        <end position="674"/>
    </location>
</feature>
<dbReference type="Gene3D" id="3.40.850.10">
    <property type="entry name" value="Kinesin motor domain"/>
    <property type="match status" value="1"/>
</dbReference>
<dbReference type="Gene3D" id="2.30.30.360">
    <property type="entry name" value="Myosin S1 fragment, N-terminal"/>
    <property type="match status" value="1"/>
</dbReference>
<evidence type="ECO:0000256" key="11">
    <source>
        <dbReference type="ARBA" id="ARBA00023203"/>
    </source>
</evidence>
<keyword evidence="11 12" id="KW-0009">Actin-binding</keyword>
<accession>A0AAJ7X9C6</accession>
<evidence type="ECO:0000259" key="15">
    <source>
        <dbReference type="PROSITE" id="PS51456"/>
    </source>
</evidence>
<sequence>MPYKGECGENDDPMLFLQPTQAERIASSSRPFDIKTSVWVKHDEEGFIQGTIQEEKGDKVVVLCADGKTVTVKKEQADQQNPPKYDQADDMANLTFLNEASILDNLRQRYVNMRIYTYSGLFCVTVNPYRWLPIYGTKVALMYRGKKRNELPPHLFSISDNAYADMIMNKKNQSMLITGESGAGKTENTKKVIQYFANISGGAKQPGQDQSKGSLEDQIVQTNPVLEAFGNAKTTRNNNSSRFGKFIRIHFMTNGKLSGADIETYLLEKSRVISQQPAERSYHIFYQMLSGRIPSLLDQLQLTPDPKDYFWISQGVTTVENMDDGEEMGATDEAFDILGFTASEKSNVFHLVGGIMHFGNMKFKQKPREEQAEVETTDVADKVAKLLGIDSAELQKGLTRPRVKVGNEFVVKGQNIVQCASSSGALAKAIYDKMFKWLVIRVNITLDTKLPRQFFIGVLDIAGFEIFEFNSFEQLCINFTNEKLQQFFNHHMFVLEQEEYKKEGINWVFIDFGLDLAACIDLLEKPMGIFSIMEEQCVFPKATDETFKAALYDNHLGKSPCFQKPRVGGKKGASEVTFELAHYAGLVGYSTASWLEKNKDPLNETVVQIFQKAKREVLATIFKEEEAIAGAKQKQKKGASFQTVSALYREQLGKLMATLHSTSPHFVRCIVPNECKKSGMVDAHLILHQLACNGVLEGIRICRKGFPNRQVYPEFIRRYQILDPNVCKGIDDPKKQTELIIKSVKLLEDEFRIGNTKVFFRAGILGRLEDYRDDCITRFIIRLQAACRGNTSRRNFGAILAKRDAMACIQRNIRSFLTLRYWPWFKLYTKVRPLCAMLKEEEDRKKKEEEMKKAMENAARTVEELNDLKEKLAKLEAEREKLLSQLQSESGGKSEAQDKVNFLSRQVKDLENKLADSTHRLEDEEKSNSDLSTKRRKLENECQELKIAIEGLEGTVTKMEKEKKALENKIRQQTEELNQRDESIVKLQKEKKQLEEAHEATLDDLQTEQDKVNSLHRNNSKLQTKVAELEDFLDQEKKLRVEVEKAKRKLEQDLKTTLDNLNEVERLKIEAEEVIKKKEYEINALNARLEDEQNLSLNLQRKIKEMQSRMDELEEELEAERATRVKIEKQRTDLARELEELTERLDEAGGATVAQIEQNKKRESELMKLRRELEEAALQTEATVAAMRKRQTEATAEMAEQMDNLMRVKVKLEKEKQGMKVEIDDLASSLEASQKLKASNEVHIRKLEDQGSESNQRCEELQKSLEDVNNFKVKLQAEHSDTCRRLEDAEHKLTTISRTKITISTQLEELKKNLEEETKAKNTASLSLANAKHDCDLLREQLEEEQESKAELHRIISRLNGELTQWRSKYESDALQRLDELEETKKKLAARLQEAEEAVEGSQARCASLEKLKQKLQGEVEDLTVDLEKSNAAAAHLDKKQRSMDKQISEWKQKSEELQSELEISQKECRNYSTEIFKVKTSYEEAVEHLETLRRENHILQEEVTELSEQLSEGGKNIVELAKAKKKLELEREEIQLALEEAEATVEAEEGKVVRLQLELAQVKADIDRRIQEKEDEFEAVRKNHQRTIESLQTSLEAEAKGRAEALRLKKKMENDVNELELQLEHSNRTNAENVKLLKKLQQQVKEMQLQMDADARERDELREQFNLAERRVSLLVTELEEVRSGLEASERTRKMLEQDHTELRERYAEADSHNIQLTSIRKKLESDLTQITAVHEEMIGEFRAAEERAKKAVIDAARMAEELKQEQDHASHLEKIKKNMEQQFRDLSVKLEEAEAMAMKGGKKIIQKLELRIRELEADLDSEQKRHAETIKNLRKIERRMKELIFQTEEDHKNQQRMQELVDRLQSKIKTYKRQMELVEEEASCNLVKYRKTVHELDEAEERAGMAESALVKLRLKNRGQTIKGFTTITTHEE</sequence>
<evidence type="ECO:0000256" key="8">
    <source>
        <dbReference type="ARBA" id="ARBA00023054"/>
    </source>
</evidence>
<dbReference type="Gene3D" id="1.20.120.720">
    <property type="entry name" value="Myosin VI head, motor domain, U50 subdomain"/>
    <property type="match status" value="1"/>
</dbReference>
<keyword evidence="10 12" id="KW-0505">Motor protein</keyword>
<dbReference type="CTD" id="84176"/>
<dbReference type="Gene3D" id="3.30.70.1590">
    <property type="match status" value="1"/>
</dbReference>
<dbReference type="PROSITE" id="PS51456">
    <property type="entry name" value="MYOSIN_MOTOR"/>
    <property type="match status" value="1"/>
</dbReference>
<evidence type="ECO:0000313" key="19">
    <source>
        <dbReference type="RefSeq" id="XP_032825832.1"/>
    </source>
</evidence>
<dbReference type="InterPro" id="IPR004009">
    <property type="entry name" value="SH3_Myosin"/>
</dbReference>
<keyword evidence="7" id="KW-0112">Calmodulin-binding</keyword>
<dbReference type="Pfam" id="PF00063">
    <property type="entry name" value="Myosin_head"/>
    <property type="match status" value="1"/>
</dbReference>
<dbReference type="SMART" id="SM00242">
    <property type="entry name" value="MYSc"/>
    <property type="match status" value="1"/>
</dbReference>
<dbReference type="GO" id="GO:0030016">
    <property type="term" value="C:myofibril"/>
    <property type="evidence" value="ECO:0007669"/>
    <property type="project" value="UniProtKB-SubCell"/>
</dbReference>
<dbReference type="GeneID" id="116951399"/>
<evidence type="ECO:0000256" key="13">
    <source>
        <dbReference type="SAM" id="Coils"/>
    </source>
</evidence>
<keyword evidence="3" id="KW-0488">Methylation</keyword>
<dbReference type="FunFam" id="1.20.5.340:FF:000003">
    <property type="entry name" value="Myosin heavy chain"/>
    <property type="match status" value="1"/>
</dbReference>
<feature type="domain" description="Myosin N-terminal SH3-like" evidence="16">
    <location>
        <begin position="33"/>
        <end position="82"/>
    </location>
</feature>
<dbReference type="FunFam" id="1.20.120.720:FF:000001">
    <property type="entry name" value="Myosin heavy chain, muscle"/>
    <property type="match status" value="1"/>
</dbReference>
<evidence type="ECO:0000256" key="6">
    <source>
        <dbReference type="ARBA" id="ARBA00022840"/>
    </source>
</evidence>
<reference evidence="18 19" key="1">
    <citation type="submission" date="2025-04" db="UniProtKB">
        <authorList>
            <consortium name="RefSeq"/>
        </authorList>
    </citation>
    <scope>IDENTIFICATION</scope>
    <source>
        <tissue evidence="18 19">Sperm</tissue>
    </source>
</reference>
<dbReference type="Gene3D" id="1.20.5.370">
    <property type="match status" value="4"/>
</dbReference>
<keyword evidence="8 13" id="KW-0175">Coiled coil</keyword>
<feature type="compositionally biased region" description="Basic and acidic residues" evidence="14">
    <location>
        <begin position="914"/>
        <end position="928"/>
    </location>
</feature>
<dbReference type="RefSeq" id="XP_032825832.1">
    <property type="nucleotide sequence ID" value="XM_032969941.1"/>
</dbReference>
<evidence type="ECO:0000256" key="3">
    <source>
        <dbReference type="ARBA" id="ARBA00022481"/>
    </source>
</evidence>
<dbReference type="PROSITE" id="PS51844">
    <property type="entry name" value="SH3_LIKE"/>
    <property type="match status" value="1"/>
</dbReference>
<dbReference type="GO" id="GO:0005516">
    <property type="term" value="F:calmodulin binding"/>
    <property type="evidence" value="ECO:0007669"/>
    <property type="project" value="UniProtKB-KW"/>
</dbReference>
<dbReference type="GO" id="GO:0000146">
    <property type="term" value="F:microfilament motor activity"/>
    <property type="evidence" value="ECO:0007669"/>
    <property type="project" value="TreeGrafter"/>
</dbReference>
<dbReference type="InterPro" id="IPR000048">
    <property type="entry name" value="IQ_motif_EF-hand-BS"/>
</dbReference>
<evidence type="ECO:0000313" key="18">
    <source>
        <dbReference type="RefSeq" id="XP_032825831.1"/>
    </source>
</evidence>
<feature type="binding site" evidence="12">
    <location>
        <begin position="179"/>
        <end position="186"/>
    </location>
    <ligand>
        <name>ATP</name>
        <dbReference type="ChEBI" id="CHEBI:30616"/>
    </ligand>
</feature>
<dbReference type="GO" id="GO:0005524">
    <property type="term" value="F:ATP binding"/>
    <property type="evidence" value="ECO:0007669"/>
    <property type="project" value="UniProtKB-UniRule"/>
</dbReference>